<sequence>MSYVLRILLVVGAILSMFFMLKKIRQAKLKIEYIVFWTFFSFVLVLMGLFPELFYIISDFLGFQSPISMIYLAIIFALIVKLFFTTIQISQLENKVDSLAQQIAIDSKIDKDRPKK</sequence>
<feature type="transmembrane region" description="Helical" evidence="1">
    <location>
        <begin position="63"/>
        <end position="84"/>
    </location>
</feature>
<dbReference type="Pfam" id="PF10066">
    <property type="entry name" value="DUF2304"/>
    <property type="match status" value="1"/>
</dbReference>
<dbReference type="Proteomes" id="UP000580130">
    <property type="component" value="Unassembled WGS sequence"/>
</dbReference>
<dbReference type="InterPro" id="IPR019277">
    <property type="entry name" value="DUF2304"/>
</dbReference>
<feature type="transmembrane region" description="Helical" evidence="1">
    <location>
        <begin position="6"/>
        <end position="21"/>
    </location>
</feature>
<accession>A0A848CEZ1</accession>
<comment type="caution">
    <text evidence="2">The sequence shown here is derived from an EMBL/GenBank/DDBJ whole genome shotgun (WGS) entry which is preliminary data.</text>
</comment>
<gene>
    <name evidence="2" type="ORF">HF855_02630</name>
</gene>
<proteinExistence type="predicted"/>
<keyword evidence="1" id="KW-0472">Membrane</keyword>
<organism evidence="2 3">
    <name type="scientific">Dorea formicigenerans</name>
    <dbReference type="NCBI Taxonomy" id="39486"/>
    <lineage>
        <taxon>Bacteria</taxon>
        <taxon>Bacillati</taxon>
        <taxon>Bacillota</taxon>
        <taxon>Clostridia</taxon>
        <taxon>Lachnospirales</taxon>
        <taxon>Lachnospiraceae</taxon>
        <taxon>Dorea</taxon>
    </lineage>
</organism>
<keyword evidence="1" id="KW-0812">Transmembrane</keyword>
<evidence type="ECO:0000313" key="2">
    <source>
        <dbReference type="EMBL" id="NME56346.1"/>
    </source>
</evidence>
<feature type="transmembrane region" description="Helical" evidence="1">
    <location>
        <begin position="33"/>
        <end position="57"/>
    </location>
</feature>
<name>A0A848CEZ1_9FIRM</name>
<keyword evidence="1" id="KW-1133">Transmembrane helix</keyword>
<dbReference type="EMBL" id="JABAFX010000004">
    <property type="protein sequence ID" value="NME56346.1"/>
    <property type="molecule type" value="Genomic_DNA"/>
</dbReference>
<dbReference type="AlphaFoldDB" id="A0A848CEZ1"/>
<dbReference type="RefSeq" id="WP_168933117.1">
    <property type="nucleotide sequence ID" value="NZ_JABAFX010000004.1"/>
</dbReference>
<protein>
    <submittedName>
        <fullName evidence="2">DUF2304 domain-containing protein</fullName>
    </submittedName>
</protein>
<evidence type="ECO:0000256" key="1">
    <source>
        <dbReference type="SAM" id="Phobius"/>
    </source>
</evidence>
<evidence type="ECO:0000313" key="3">
    <source>
        <dbReference type="Proteomes" id="UP000580130"/>
    </source>
</evidence>
<reference evidence="2 3" key="1">
    <citation type="submission" date="2020-04" db="EMBL/GenBank/DDBJ databases">
        <authorList>
            <person name="Hitch T.C.A."/>
            <person name="Wylensek D."/>
            <person name="Clavel T."/>
        </authorList>
    </citation>
    <scope>NUCLEOTIDE SEQUENCE [LARGE SCALE GENOMIC DNA]</scope>
    <source>
        <strain evidence="2 3">BSM-383-APC-5F</strain>
    </source>
</reference>